<evidence type="ECO:0000259" key="1">
    <source>
        <dbReference type="PROSITE" id="PS50112"/>
    </source>
</evidence>
<dbReference type="SUPFAM" id="SSF55785">
    <property type="entry name" value="PYP-like sensor domain (PAS domain)"/>
    <property type="match status" value="1"/>
</dbReference>
<dbReference type="InterPro" id="IPR035965">
    <property type="entry name" value="PAS-like_dom_sf"/>
</dbReference>
<dbReference type="InterPro" id="IPR013767">
    <property type="entry name" value="PAS_fold"/>
</dbReference>
<keyword evidence="3" id="KW-1185">Reference proteome</keyword>
<dbReference type="Pfam" id="PF00989">
    <property type="entry name" value="PAS"/>
    <property type="match status" value="1"/>
</dbReference>
<feature type="domain" description="PAS" evidence="1">
    <location>
        <begin position="29"/>
        <end position="93"/>
    </location>
</feature>
<dbReference type="Proteomes" id="UP000199700">
    <property type="component" value="Chromosome"/>
</dbReference>
<evidence type="ECO:0000313" key="3">
    <source>
        <dbReference type="Proteomes" id="UP000199700"/>
    </source>
</evidence>
<organism evidence="2 3">
    <name type="scientific">Brevibacterium sandarakinum</name>
    <dbReference type="NCBI Taxonomy" id="629680"/>
    <lineage>
        <taxon>Bacteria</taxon>
        <taxon>Bacillati</taxon>
        <taxon>Actinomycetota</taxon>
        <taxon>Actinomycetes</taxon>
        <taxon>Micrococcales</taxon>
        <taxon>Brevibacteriaceae</taxon>
        <taxon>Brevibacterium</taxon>
    </lineage>
</organism>
<dbReference type="AlphaFoldDB" id="A0A1H1NVV2"/>
<dbReference type="PROSITE" id="PS50112">
    <property type="entry name" value="PAS"/>
    <property type="match status" value="1"/>
</dbReference>
<dbReference type="Gene3D" id="3.30.450.20">
    <property type="entry name" value="PAS domain"/>
    <property type="match status" value="1"/>
</dbReference>
<dbReference type="InterPro" id="IPR000014">
    <property type="entry name" value="PAS"/>
</dbReference>
<dbReference type="SMART" id="SM00091">
    <property type="entry name" value="PAS"/>
    <property type="match status" value="1"/>
</dbReference>
<gene>
    <name evidence="2" type="ORF">SAMN04489751_1063</name>
</gene>
<dbReference type="NCBIfam" id="TIGR00229">
    <property type="entry name" value="sensory_box"/>
    <property type="match status" value="1"/>
</dbReference>
<accession>A0A1H1NVV2</accession>
<dbReference type="OrthoDB" id="3687827at2"/>
<dbReference type="RefSeq" id="WP_092103794.1">
    <property type="nucleotide sequence ID" value="NZ_LT629739.1"/>
</dbReference>
<proteinExistence type="predicted"/>
<dbReference type="EMBL" id="LT629739">
    <property type="protein sequence ID" value="SDS03108.1"/>
    <property type="molecule type" value="Genomic_DNA"/>
</dbReference>
<dbReference type="CDD" id="cd00130">
    <property type="entry name" value="PAS"/>
    <property type="match status" value="1"/>
</dbReference>
<sequence>MRKGSCGPATVALRTQVKVRAAVVKNAHEMIETMGHAVIIADTDGEVSQLNRGAETLFGYRADETIGNSLDLIVPKHLQEAHWASFHRAMSEPPIKDLAADLRARCSDAVK</sequence>
<reference evidence="2" key="1">
    <citation type="submission" date="2016-10" db="EMBL/GenBank/DDBJ databases">
        <authorList>
            <person name="Varghese N."/>
            <person name="Submissions S."/>
        </authorList>
    </citation>
    <scope>NUCLEOTIDE SEQUENCE [LARGE SCALE GENOMIC DNA]</scope>
    <source>
        <strain evidence="2">DSM 22082</strain>
    </source>
</reference>
<protein>
    <submittedName>
        <fullName evidence="2">PAS domain S-box-containing protein</fullName>
    </submittedName>
</protein>
<dbReference type="STRING" id="629680.SAMN04489751_1063"/>
<name>A0A1H1NVV2_BRESA</name>
<dbReference type="GO" id="GO:0006355">
    <property type="term" value="P:regulation of DNA-templated transcription"/>
    <property type="evidence" value="ECO:0007669"/>
    <property type="project" value="InterPro"/>
</dbReference>
<evidence type="ECO:0000313" key="2">
    <source>
        <dbReference type="EMBL" id="SDS03108.1"/>
    </source>
</evidence>